<evidence type="ECO:0000256" key="4">
    <source>
        <dbReference type="RuleBase" id="RU000499"/>
    </source>
</evidence>
<comment type="similarity">
    <text evidence="1 4">Belongs to the glutathione peroxidase family.</text>
</comment>
<keyword evidence="3 4" id="KW-0560">Oxidoreductase</keyword>
<protein>
    <recommendedName>
        <fullName evidence="4">Glutathione peroxidase</fullName>
    </recommendedName>
</protein>
<feature type="domain" description="Thioredoxin" evidence="6">
    <location>
        <begin position="24"/>
        <end position="189"/>
    </location>
</feature>
<dbReference type="GO" id="GO:0004601">
    <property type="term" value="F:peroxidase activity"/>
    <property type="evidence" value="ECO:0007669"/>
    <property type="project" value="UniProtKB-KW"/>
</dbReference>
<dbReference type="Proteomes" id="UP001431221">
    <property type="component" value="Unassembled WGS sequence"/>
</dbReference>
<dbReference type="InterPro" id="IPR013766">
    <property type="entry name" value="Thioredoxin_domain"/>
</dbReference>
<dbReference type="Pfam" id="PF00255">
    <property type="entry name" value="GSHPx"/>
    <property type="match status" value="1"/>
</dbReference>
<proteinExistence type="inferred from homology"/>
<name>A0ABT0GWL5_9HYPH</name>
<dbReference type="PRINTS" id="PR01011">
    <property type="entry name" value="GLUTPROXDASE"/>
</dbReference>
<dbReference type="CDD" id="cd00340">
    <property type="entry name" value="GSH_Peroxidase"/>
    <property type="match status" value="1"/>
</dbReference>
<feature type="signal peptide" evidence="5">
    <location>
        <begin position="1"/>
        <end position="20"/>
    </location>
</feature>
<feature type="chain" id="PRO_5045213807" description="Glutathione peroxidase" evidence="5">
    <location>
        <begin position="21"/>
        <end position="190"/>
    </location>
</feature>
<evidence type="ECO:0000256" key="5">
    <source>
        <dbReference type="SAM" id="SignalP"/>
    </source>
</evidence>
<organism evidence="7 8">
    <name type="scientific">Roseibium sediminicola</name>
    <dbReference type="NCBI Taxonomy" id="2933272"/>
    <lineage>
        <taxon>Bacteria</taxon>
        <taxon>Pseudomonadati</taxon>
        <taxon>Pseudomonadota</taxon>
        <taxon>Alphaproteobacteria</taxon>
        <taxon>Hyphomicrobiales</taxon>
        <taxon>Stappiaceae</taxon>
        <taxon>Roseibium</taxon>
    </lineage>
</organism>
<keyword evidence="5" id="KW-0732">Signal</keyword>
<dbReference type="SUPFAM" id="SSF52833">
    <property type="entry name" value="Thioredoxin-like"/>
    <property type="match status" value="1"/>
</dbReference>
<reference evidence="7" key="1">
    <citation type="submission" date="2022-04" db="EMBL/GenBank/DDBJ databases">
        <title>Roseibium sp. CAU 1639 isolated from mud.</title>
        <authorList>
            <person name="Kim W."/>
        </authorList>
    </citation>
    <scope>NUCLEOTIDE SEQUENCE</scope>
    <source>
        <strain evidence="7">CAU 1639</strain>
    </source>
</reference>
<accession>A0ABT0GWL5</accession>
<keyword evidence="2 4" id="KW-0575">Peroxidase</keyword>
<gene>
    <name evidence="7" type="ORF">M0H32_16825</name>
</gene>
<evidence type="ECO:0000313" key="7">
    <source>
        <dbReference type="EMBL" id="MCK7613834.1"/>
    </source>
</evidence>
<evidence type="ECO:0000256" key="2">
    <source>
        <dbReference type="ARBA" id="ARBA00022559"/>
    </source>
</evidence>
<dbReference type="PANTHER" id="PTHR11592:SF78">
    <property type="entry name" value="GLUTATHIONE PEROXIDASE"/>
    <property type="match status" value="1"/>
</dbReference>
<dbReference type="PROSITE" id="PS51355">
    <property type="entry name" value="GLUTATHIONE_PEROXID_3"/>
    <property type="match status" value="1"/>
</dbReference>
<sequence>MKRIAAVLLLLAGSFGPAIAEAGDASGATAHDFSFEMPHGDPLSLRDFSGKAVLIVNTATECGFSGQLSGLQQLHETYADRGLVVLGVPSNDFGGQEPRADGDIAKFCAAKYGTAFPLTAKTSVKGKGAHPFYQWVADTMGVAARPYWNFHKYLIGPDGRIVAWFSTPTSPTSRKVTAEIERVLDALPGS</sequence>
<evidence type="ECO:0000256" key="1">
    <source>
        <dbReference type="ARBA" id="ARBA00006926"/>
    </source>
</evidence>
<dbReference type="PROSITE" id="PS51352">
    <property type="entry name" value="THIOREDOXIN_2"/>
    <property type="match status" value="1"/>
</dbReference>
<dbReference type="InterPro" id="IPR000889">
    <property type="entry name" value="Glutathione_peroxidase"/>
</dbReference>
<dbReference type="Gene3D" id="3.40.30.10">
    <property type="entry name" value="Glutaredoxin"/>
    <property type="match status" value="1"/>
</dbReference>
<comment type="caution">
    <text evidence="7">The sequence shown here is derived from an EMBL/GenBank/DDBJ whole genome shotgun (WGS) entry which is preliminary data.</text>
</comment>
<evidence type="ECO:0000259" key="6">
    <source>
        <dbReference type="PROSITE" id="PS51352"/>
    </source>
</evidence>
<dbReference type="PIRSF" id="PIRSF000303">
    <property type="entry name" value="Glutathion_perox"/>
    <property type="match status" value="1"/>
</dbReference>
<dbReference type="PANTHER" id="PTHR11592">
    <property type="entry name" value="GLUTATHIONE PEROXIDASE"/>
    <property type="match status" value="1"/>
</dbReference>
<evidence type="ECO:0000256" key="3">
    <source>
        <dbReference type="ARBA" id="ARBA00023002"/>
    </source>
</evidence>
<evidence type="ECO:0000313" key="8">
    <source>
        <dbReference type="Proteomes" id="UP001431221"/>
    </source>
</evidence>
<dbReference type="InterPro" id="IPR036249">
    <property type="entry name" value="Thioredoxin-like_sf"/>
</dbReference>
<dbReference type="EMBL" id="JALNMJ010000011">
    <property type="protein sequence ID" value="MCK7613834.1"/>
    <property type="molecule type" value="Genomic_DNA"/>
</dbReference>
<dbReference type="RefSeq" id="WP_248156085.1">
    <property type="nucleotide sequence ID" value="NZ_JALNMJ010000011.1"/>
</dbReference>
<keyword evidence="8" id="KW-1185">Reference proteome</keyword>